<protein>
    <submittedName>
        <fullName evidence="2">Uncharacterized protein</fullName>
    </submittedName>
</protein>
<dbReference type="EMBL" id="FN554970">
    <property type="protein sequence ID" value="CBH12833.1"/>
    <property type="molecule type" value="Genomic_DNA"/>
</dbReference>
<name>C9ZTU7_TRYB9</name>
<feature type="transmembrane region" description="Helical" evidence="1">
    <location>
        <begin position="48"/>
        <end position="66"/>
    </location>
</feature>
<dbReference type="AlphaFoldDB" id="C9ZTU7"/>
<feature type="transmembrane region" description="Helical" evidence="1">
    <location>
        <begin position="78"/>
        <end position="98"/>
    </location>
</feature>
<gene>
    <name evidence="2" type="ORF">TbgDal_VII7195</name>
</gene>
<dbReference type="KEGG" id="tbg:TbgDal_VII7195"/>
<sequence>MPTTSYIYIYLYTYILVYLYTCAYKQIYARSLNRQPTPDTTNAALPDLAFTPLCCVSLVLFLLFLFRPLISCLFCRFFFLFWFWLYIPVPSAFTLSVFTPSPFPPLWHYPADGNGDDDITALPIFGNRQPLKRETRGKGKQDGICTEEGSGTGNVNCTFAQTHAHTHTRARRNFYSLLFYFALFFPFVLFTTLRVCVNVYVFA</sequence>
<accession>C9ZTU7</accession>
<dbReference type="RefSeq" id="XP_011775112.1">
    <property type="nucleotide sequence ID" value="XM_011776810.1"/>
</dbReference>
<feature type="transmembrane region" description="Helical" evidence="1">
    <location>
        <begin position="177"/>
        <end position="202"/>
    </location>
</feature>
<dbReference type="GeneID" id="23863008"/>
<evidence type="ECO:0000313" key="3">
    <source>
        <dbReference type="Proteomes" id="UP000002316"/>
    </source>
</evidence>
<keyword evidence="1" id="KW-1133">Transmembrane helix</keyword>
<dbReference type="Proteomes" id="UP000002316">
    <property type="component" value="Chromosome 7"/>
</dbReference>
<reference evidence="3" key="1">
    <citation type="journal article" date="2010" name="PLoS Negl. Trop. Dis.">
        <title>The genome sequence of Trypanosoma brucei gambiense, causative agent of chronic human african trypanosomiasis.</title>
        <authorList>
            <person name="Jackson A.P."/>
            <person name="Sanders M."/>
            <person name="Berry A."/>
            <person name="McQuillan J."/>
            <person name="Aslett M.A."/>
            <person name="Quail M.A."/>
            <person name="Chukualim B."/>
            <person name="Capewell P."/>
            <person name="MacLeod A."/>
            <person name="Melville S.E."/>
            <person name="Gibson W."/>
            <person name="Barry J.D."/>
            <person name="Berriman M."/>
            <person name="Hertz-Fowler C."/>
        </authorList>
    </citation>
    <scope>NUCLEOTIDE SEQUENCE [LARGE SCALE GENOMIC DNA]</scope>
    <source>
        <strain evidence="3">MHOM/CI/86/DAL972</strain>
    </source>
</reference>
<keyword evidence="1" id="KW-0812">Transmembrane</keyword>
<keyword evidence="1" id="KW-0472">Membrane</keyword>
<evidence type="ECO:0000313" key="2">
    <source>
        <dbReference type="EMBL" id="CBH12833.1"/>
    </source>
</evidence>
<evidence type="ECO:0000256" key="1">
    <source>
        <dbReference type="SAM" id="Phobius"/>
    </source>
</evidence>
<feature type="transmembrane region" description="Helical" evidence="1">
    <location>
        <begin position="7"/>
        <end position="28"/>
    </location>
</feature>
<proteinExistence type="predicted"/>
<organism evidence="2 3">
    <name type="scientific">Trypanosoma brucei gambiense (strain MHOM/CI/86/DAL972)</name>
    <dbReference type="NCBI Taxonomy" id="679716"/>
    <lineage>
        <taxon>Eukaryota</taxon>
        <taxon>Discoba</taxon>
        <taxon>Euglenozoa</taxon>
        <taxon>Kinetoplastea</taxon>
        <taxon>Metakinetoplastina</taxon>
        <taxon>Trypanosomatida</taxon>
        <taxon>Trypanosomatidae</taxon>
        <taxon>Trypanosoma</taxon>
    </lineage>
</organism>